<protein>
    <recommendedName>
        <fullName evidence="4">No apical meristem-associated C-terminal domain-containing protein</fullName>
    </recommendedName>
</protein>
<feature type="region of interest" description="Disordered" evidence="1">
    <location>
        <begin position="84"/>
        <end position="124"/>
    </location>
</feature>
<evidence type="ECO:0000313" key="3">
    <source>
        <dbReference type="Proteomes" id="UP001177003"/>
    </source>
</evidence>
<gene>
    <name evidence="2" type="ORF">LSALG_LOCUS37121</name>
</gene>
<accession>A0AA35ZT25</accession>
<proteinExistence type="predicted"/>
<evidence type="ECO:0008006" key="4">
    <source>
        <dbReference type="Google" id="ProtNLM"/>
    </source>
</evidence>
<feature type="compositionally biased region" description="Basic residues" evidence="1">
    <location>
        <begin position="97"/>
        <end position="113"/>
    </location>
</feature>
<evidence type="ECO:0000313" key="2">
    <source>
        <dbReference type="EMBL" id="CAI9298350.1"/>
    </source>
</evidence>
<name>A0AA35ZT25_LACSI</name>
<organism evidence="2 3">
    <name type="scientific">Lactuca saligna</name>
    <name type="common">Willowleaf lettuce</name>
    <dbReference type="NCBI Taxonomy" id="75948"/>
    <lineage>
        <taxon>Eukaryota</taxon>
        <taxon>Viridiplantae</taxon>
        <taxon>Streptophyta</taxon>
        <taxon>Embryophyta</taxon>
        <taxon>Tracheophyta</taxon>
        <taxon>Spermatophyta</taxon>
        <taxon>Magnoliopsida</taxon>
        <taxon>eudicotyledons</taxon>
        <taxon>Gunneridae</taxon>
        <taxon>Pentapetalae</taxon>
        <taxon>asterids</taxon>
        <taxon>campanulids</taxon>
        <taxon>Asterales</taxon>
        <taxon>Asteraceae</taxon>
        <taxon>Cichorioideae</taxon>
        <taxon>Cichorieae</taxon>
        <taxon>Lactucinae</taxon>
        <taxon>Lactuca</taxon>
    </lineage>
</organism>
<dbReference type="AlphaFoldDB" id="A0AA35ZT25"/>
<sequence length="190" mass="21563">MERVKIVIGFSYVSQSDFVGEWVKIQIIGPPTNEVVKRSIRWRKLATHEEITNPPKRSRASSYSNSQQVSLDGHVGVNLNDDKDDIVEIRPPSPPVRRGKTKALAKGKGKRKATSSNSSFGTERSARLEEMMTQIAQLNSTLERHMTETIRLTEYSLLMQDVRHLDPEDQEAARIMKASIQGKYNLTKRN</sequence>
<evidence type="ECO:0000256" key="1">
    <source>
        <dbReference type="SAM" id="MobiDB-lite"/>
    </source>
</evidence>
<keyword evidence="3" id="KW-1185">Reference proteome</keyword>
<dbReference type="EMBL" id="OX465084">
    <property type="protein sequence ID" value="CAI9298350.1"/>
    <property type="molecule type" value="Genomic_DNA"/>
</dbReference>
<reference evidence="2" key="1">
    <citation type="submission" date="2023-04" db="EMBL/GenBank/DDBJ databases">
        <authorList>
            <person name="Vijverberg K."/>
            <person name="Xiong W."/>
            <person name="Schranz E."/>
        </authorList>
    </citation>
    <scope>NUCLEOTIDE SEQUENCE</scope>
</reference>
<dbReference type="Proteomes" id="UP001177003">
    <property type="component" value="Chromosome 8"/>
</dbReference>